<organism evidence="4 5">
    <name type="scientific">Carnobacterium maltaromaticum</name>
    <name type="common">Carnobacterium piscicola</name>
    <dbReference type="NCBI Taxonomy" id="2751"/>
    <lineage>
        <taxon>Bacteria</taxon>
        <taxon>Bacillati</taxon>
        <taxon>Bacillota</taxon>
        <taxon>Bacilli</taxon>
        <taxon>Lactobacillales</taxon>
        <taxon>Carnobacteriaceae</taxon>
        <taxon>Carnobacterium</taxon>
    </lineage>
</organism>
<feature type="active site" evidence="3">
    <location>
        <position position="47"/>
    </location>
</feature>
<dbReference type="PANTHER" id="PTHR13774">
    <property type="entry name" value="PHENAZINE BIOSYNTHESIS PROTEIN"/>
    <property type="match status" value="1"/>
</dbReference>
<evidence type="ECO:0000256" key="3">
    <source>
        <dbReference type="PIRSR" id="PIRSR016184-1"/>
    </source>
</evidence>
<dbReference type="InterPro" id="IPR003719">
    <property type="entry name" value="Phenazine_PhzF-like"/>
</dbReference>
<reference evidence="4" key="1">
    <citation type="submission" date="2023-08" db="EMBL/GenBank/DDBJ databases">
        <title>Genomic characterization of piscicolin 126 produced by Carnobacterium maltaromaticum CM22 strain isolated from salmon (Salmo salar).</title>
        <authorList>
            <person name="Gonzalez-Gragera E."/>
            <person name="Garcia-Lopez J.D."/>
            <person name="Teso-Perez C."/>
            <person name="Gimenez-Hernandez I."/>
            <person name="Peralta-Sanchez J.M."/>
            <person name="Valdivia E."/>
            <person name="Montalban-Lopez M."/>
            <person name="Martin-Platero A.M."/>
            <person name="Banos A."/>
            <person name="Martinez-Bueno M."/>
        </authorList>
    </citation>
    <scope>NUCLEOTIDE SEQUENCE</scope>
    <source>
        <strain evidence="4">CM22</strain>
    </source>
</reference>
<evidence type="ECO:0000313" key="5">
    <source>
        <dbReference type="Proteomes" id="UP001290462"/>
    </source>
</evidence>
<sequence length="290" mass="32052">MKKIKVGHYQAFSQVPNEGNPAGVVFGAEELSVKEMQKIAQTVGFNETVFVLASEKADYRLRYFTPGHEIDLCGHGTMAATYGICQNYGVQEEFHFETNVGQIKVEYHIATGKIKMEQADAKFKPFTGNVKALCGAIGIEVTELDDRYPIEYGNTGIWTLLLPIKKLDSFKRMQPQNQLFSKILTEIPTASIHPFSLEAYGERVNLHGRHFSSSFSGTVEDPVTGTASGVMGAYYLKEIAKVPIVELAIEQGHEMSRPGEVSVMAKQLGNKIEVAISGVACFVEELEVEY</sequence>
<dbReference type="GO" id="GO:0016853">
    <property type="term" value="F:isomerase activity"/>
    <property type="evidence" value="ECO:0007669"/>
    <property type="project" value="UniProtKB-KW"/>
</dbReference>
<gene>
    <name evidence="4" type="ORF">RAK27_15420</name>
</gene>
<accession>A0AAW9JZF7</accession>
<dbReference type="Proteomes" id="UP001290462">
    <property type="component" value="Unassembled WGS sequence"/>
</dbReference>
<name>A0AAW9JZF7_CARML</name>
<dbReference type="Gene3D" id="3.10.310.10">
    <property type="entry name" value="Diaminopimelate Epimerase, Chain A, domain 1"/>
    <property type="match status" value="2"/>
</dbReference>
<comment type="similarity">
    <text evidence="1">Belongs to the PhzF family.</text>
</comment>
<evidence type="ECO:0000256" key="2">
    <source>
        <dbReference type="ARBA" id="ARBA00023235"/>
    </source>
</evidence>
<keyword evidence="2" id="KW-0413">Isomerase</keyword>
<dbReference type="RefSeq" id="WP_322809557.1">
    <property type="nucleotide sequence ID" value="NZ_JAVBVO010000005.1"/>
</dbReference>
<proteinExistence type="inferred from homology"/>
<dbReference type="AlphaFoldDB" id="A0AAW9JZF7"/>
<dbReference type="EMBL" id="JAVBVO010000005">
    <property type="protein sequence ID" value="MDZ5760024.1"/>
    <property type="molecule type" value="Genomic_DNA"/>
</dbReference>
<comment type="caution">
    <text evidence="4">The sequence shown here is derived from an EMBL/GenBank/DDBJ whole genome shotgun (WGS) entry which is preliminary data.</text>
</comment>
<dbReference type="PIRSF" id="PIRSF016184">
    <property type="entry name" value="PhzC_PhzF"/>
    <property type="match status" value="1"/>
</dbReference>
<dbReference type="NCBIfam" id="TIGR00654">
    <property type="entry name" value="PhzF_family"/>
    <property type="match status" value="1"/>
</dbReference>
<protein>
    <submittedName>
        <fullName evidence="4">PhzF family phenazine biosynthesis protein</fullName>
    </submittedName>
</protein>
<dbReference type="SUPFAM" id="SSF54506">
    <property type="entry name" value="Diaminopimelate epimerase-like"/>
    <property type="match status" value="1"/>
</dbReference>
<dbReference type="PANTHER" id="PTHR13774:SF17">
    <property type="entry name" value="PHENAZINE BIOSYNTHESIS-LIKE DOMAIN-CONTAINING PROTEIN"/>
    <property type="match status" value="1"/>
</dbReference>
<dbReference type="GO" id="GO:0005737">
    <property type="term" value="C:cytoplasm"/>
    <property type="evidence" value="ECO:0007669"/>
    <property type="project" value="TreeGrafter"/>
</dbReference>
<dbReference type="Pfam" id="PF02567">
    <property type="entry name" value="PhzC-PhzF"/>
    <property type="match status" value="1"/>
</dbReference>
<evidence type="ECO:0000313" key="4">
    <source>
        <dbReference type="EMBL" id="MDZ5760024.1"/>
    </source>
</evidence>
<evidence type="ECO:0000256" key="1">
    <source>
        <dbReference type="ARBA" id="ARBA00008270"/>
    </source>
</evidence>